<dbReference type="RefSeq" id="WP_162444436.1">
    <property type="nucleotide sequence ID" value="NZ_CP048222.1"/>
</dbReference>
<protein>
    <submittedName>
        <fullName evidence="3">DUF814 domain-containing protein</fullName>
    </submittedName>
</protein>
<dbReference type="PANTHER" id="PTHR15239">
    <property type="entry name" value="NUCLEAR EXPORT MEDIATOR FACTOR NEMF"/>
    <property type="match status" value="1"/>
</dbReference>
<accession>A0A6C0GL93</accession>
<keyword evidence="4" id="KW-1185">Reference proteome</keyword>
<evidence type="ECO:0000313" key="3">
    <source>
        <dbReference type="EMBL" id="QHT68423.1"/>
    </source>
</evidence>
<organism evidence="3 4">
    <name type="scientific">Rhodocytophaga rosea</name>
    <dbReference type="NCBI Taxonomy" id="2704465"/>
    <lineage>
        <taxon>Bacteria</taxon>
        <taxon>Pseudomonadati</taxon>
        <taxon>Bacteroidota</taxon>
        <taxon>Cytophagia</taxon>
        <taxon>Cytophagales</taxon>
        <taxon>Rhodocytophagaceae</taxon>
        <taxon>Rhodocytophaga</taxon>
    </lineage>
</organism>
<keyword evidence="1" id="KW-0175">Coiled coil</keyword>
<dbReference type="EMBL" id="CP048222">
    <property type="protein sequence ID" value="QHT68423.1"/>
    <property type="molecule type" value="Genomic_DNA"/>
</dbReference>
<dbReference type="InterPro" id="IPR008532">
    <property type="entry name" value="NFACT_RNA-bd"/>
</dbReference>
<dbReference type="GO" id="GO:0072344">
    <property type="term" value="P:rescue of stalled ribosome"/>
    <property type="evidence" value="ECO:0007669"/>
    <property type="project" value="TreeGrafter"/>
</dbReference>
<dbReference type="GO" id="GO:1990112">
    <property type="term" value="C:RQC complex"/>
    <property type="evidence" value="ECO:0007669"/>
    <property type="project" value="TreeGrafter"/>
</dbReference>
<name>A0A6C0GL93_9BACT</name>
<gene>
    <name evidence="3" type="ORF">GXP67_18130</name>
</gene>
<evidence type="ECO:0000256" key="1">
    <source>
        <dbReference type="SAM" id="Coils"/>
    </source>
</evidence>
<dbReference type="Pfam" id="PF05833">
    <property type="entry name" value="NFACT_N"/>
    <property type="match status" value="1"/>
</dbReference>
<proteinExistence type="predicted"/>
<dbReference type="GO" id="GO:0000049">
    <property type="term" value="F:tRNA binding"/>
    <property type="evidence" value="ECO:0007669"/>
    <property type="project" value="TreeGrafter"/>
</dbReference>
<feature type="coiled-coil region" evidence="1">
    <location>
        <begin position="340"/>
        <end position="374"/>
    </location>
</feature>
<dbReference type="GO" id="GO:0043023">
    <property type="term" value="F:ribosomal large subunit binding"/>
    <property type="evidence" value="ECO:0007669"/>
    <property type="project" value="TreeGrafter"/>
</dbReference>
<dbReference type="Proteomes" id="UP000480178">
    <property type="component" value="Chromosome"/>
</dbReference>
<dbReference type="Pfam" id="PF05670">
    <property type="entry name" value="NFACT-R_1"/>
    <property type="match status" value="1"/>
</dbReference>
<dbReference type="PANTHER" id="PTHR15239:SF6">
    <property type="entry name" value="RIBOSOME QUALITY CONTROL COMPLEX SUBUNIT NEMF"/>
    <property type="match status" value="1"/>
</dbReference>
<sequence>MHNNYYYIRQLSAQLQSTLQGWTLETCFSQEKDELVIGFTNGSAEFYSKAVLTPGFACLVFPETFARARKNSVELFEELTGLPVKGVTQFLNERSFSVDFENEFRLLFKMHGNRSNIILFQKEEPVSLFHNKLGGDYEIKFEQLHRPLDQSFEAFVASNYQIQALFPTFGKPVLQYIQTAAYQQASPVEKWEIIQQILVQLENPVFYISQADVVPVLSLLPVKHVVHTTKSAIEAANLFYSLYAKVHTLATEKEEAIRLLNKRKAQTENYLAKTYDKLAQLEDAFKNEHLANILMANLHQIPARAEKVELLDFYHNQPITIKLKKDLSPQRNAEVYYRKAKNEKIEVGKIQEAIESKEQELQTLLTHIQAIQEIKHLKELRTYLKMHGISSEKAEPTPDQLFKKTEYMGYEIWIGKNAKNNDLLTQKYAFKEDLWLHAKDVTGSHVIVKYQAGKNFPEPVIERAAGLAAYFSKLRTDTLCPVIYTPKKYVRKPKGLPEGAVVIDKEKVMMVEPFPLK</sequence>
<feature type="domain" description="NFACT RNA-binding" evidence="2">
    <location>
        <begin position="407"/>
        <end position="503"/>
    </location>
</feature>
<reference evidence="3 4" key="1">
    <citation type="submission" date="2020-01" db="EMBL/GenBank/DDBJ databases">
        <authorList>
            <person name="Kim M.K."/>
        </authorList>
    </citation>
    <scope>NUCLEOTIDE SEQUENCE [LARGE SCALE GENOMIC DNA]</scope>
    <source>
        <strain evidence="3 4">172606-1</strain>
    </source>
</reference>
<dbReference type="KEGG" id="rhoz:GXP67_18130"/>
<dbReference type="InterPro" id="IPR051608">
    <property type="entry name" value="RQC_Subunit_NEMF"/>
</dbReference>
<dbReference type="AlphaFoldDB" id="A0A6C0GL93"/>
<evidence type="ECO:0000313" key="4">
    <source>
        <dbReference type="Proteomes" id="UP000480178"/>
    </source>
</evidence>
<dbReference type="Gene3D" id="2.30.310.10">
    <property type="entry name" value="ibrinogen binding protein from staphylococcus aureus domain"/>
    <property type="match status" value="1"/>
</dbReference>
<evidence type="ECO:0000259" key="2">
    <source>
        <dbReference type="Pfam" id="PF05670"/>
    </source>
</evidence>